<keyword evidence="2" id="KW-1185">Reference proteome</keyword>
<dbReference type="Proteomes" id="UP001596103">
    <property type="component" value="Unassembled WGS sequence"/>
</dbReference>
<comment type="caution">
    <text evidence="1">The sequence shown here is derived from an EMBL/GenBank/DDBJ whole genome shotgun (WGS) entry which is preliminary data.</text>
</comment>
<dbReference type="RefSeq" id="WP_377712607.1">
    <property type="nucleotide sequence ID" value="NZ_JBHSMP010000017.1"/>
</dbReference>
<sequence length="141" mass="15819">MDTALYRAVSRRAEHAHAGYRIITIMYLHTCCAIVRDLRLGALRRCKAGARASLRFMGHIMNSVMQVKSLNPAAPVFHRAFVTGASLRERCARIVRVRVGIRVRVFCTPRGRAPGSFPFDNDNALLRPARCELPIAITYLP</sequence>
<proteinExistence type="predicted"/>
<protein>
    <submittedName>
        <fullName evidence="1">Uncharacterized protein</fullName>
    </submittedName>
</protein>
<organism evidence="1 2">
    <name type="scientific">Paraburkholderia denitrificans</name>
    <dbReference type="NCBI Taxonomy" id="694025"/>
    <lineage>
        <taxon>Bacteria</taxon>
        <taxon>Pseudomonadati</taxon>
        <taxon>Pseudomonadota</taxon>
        <taxon>Betaproteobacteria</taxon>
        <taxon>Burkholderiales</taxon>
        <taxon>Burkholderiaceae</taxon>
        <taxon>Paraburkholderia</taxon>
    </lineage>
</organism>
<evidence type="ECO:0000313" key="1">
    <source>
        <dbReference type="EMBL" id="MFC5430289.1"/>
    </source>
</evidence>
<evidence type="ECO:0000313" key="2">
    <source>
        <dbReference type="Proteomes" id="UP001596103"/>
    </source>
</evidence>
<gene>
    <name evidence="1" type="ORF">ACFPTO_15980</name>
</gene>
<reference evidence="2" key="1">
    <citation type="journal article" date="2019" name="Int. J. Syst. Evol. Microbiol.">
        <title>The Global Catalogue of Microorganisms (GCM) 10K type strain sequencing project: providing services to taxonomists for standard genome sequencing and annotation.</title>
        <authorList>
            <consortium name="The Broad Institute Genomics Platform"/>
            <consortium name="The Broad Institute Genome Sequencing Center for Infectious Disease"/>
            <person name="Wu L."/>
            <person name="Ma J."/>
        </authorList>
    </citation>
    <scope>NUCLEOTIDE SEQUENCE [LARGE SCALE GENOMIC DNA]</scope>
    <source>
        <strain evidence="2">CCUG 56042</strain>
    </source>
</reference>
<name>A0ABW0JBB3_9BURK</name>
<accession>A0ABW0JBB3</accession>
<dbReference type="EMBL" id="JBHSMP010000017">
    <property type="protein sequence ID" value="MFC5430289.1"/>
    <property type="molecule type" value="Genomic_DNA"/>
</dbReference>